<gene>
    <name evidence="2" type="ORF">Nkreftii_002164</name>
</gene>
<evidence type="ECO:0000256" key="1">
    <source>
        <dbReference type="SAM" id="MobiDB-lite"/>
    </source>
</evidence>
<reference evidence="2 3" key="1">
    <citation type="journal article" date="2020" name="ISME J.">
        <title>Enrichment and physiological characterization of a novel comammox Nitrospira indicates ammonium inhibition of complete nitrification.</title>
        <authorList>
            <person name="Sakoula D."/>
            <person name="Koch H."/>
            <person name="Frank J."/>
            <person name="Jetten M.S.M."/>
            <person name="van Kessel M.A.H.J."/>
            <person name="Lucker S."/>
        </authorList>
    </citation>
    <scope>NUCLEOTIDE SEQUENCE [LARGE SCALE GENOMIC DNA]</scope>
    <source>
        <strain evidence="2">Comreactor17</strain>
    </source>
</reference>
<evidence type="ECO:0000313" key="3">
    <source>
        <dbReference type="Proteomes" id="UP000593737"/>
    </source>
</evidence>
<dbReference type="EMBL" id="CP047423">
    <property type="protein sequence ID" value="QPD04390.1"/>
    <property type="molecule type" value="Genomic_DNA"/>
</dbReference>
<evidence type="ECO:0000313" key="2">
    <source>
        <dbReference type="EMBL" id="QPD04390.1"/>
    </source>
</evidence>
<name>A0A7S8FEL0_9BACT</name>
<dbReference type="KEGG" id="nkf:Nkreftii_002164"/>
<protein>
    <submittedName>
        <fullName evidence="2">Uncharacterized protein</fullName>
    </submittedName>
</protein>
<dbReference type="AlphaFoldDB" id="A0A7S8FEL0"/>
<sequence>MTHSSDNGDWGICMECKWWQVEPGASIDKETLGFCIDEDLQSYRLSITGNGGCNRFVQGAPAQGSGSSRQPPEATPSR</sequence>
<accession>A0A7S8FEL0</accession>
<proteinExistence type="predicted"/>
<feature type="compositionally biased region" description="Polar residues" evidence="1">
    <location>
        <begin position="64"/>
        <end position="78"/>
    </location>
</feature>
<organism evidence="2 3">
    <name type="scientific">Candidatus Nitrospira kreftii</name>
    <dbReference type="NCBI Taxonomy" id="2652173"/>
    <lineage>
        <taxon>Bacteria</taxon>
        <taxon>Pseudomonadati</taxon>
        <taxon>Nitrospirota</taxon>
        <taxon>Nitrospiria</taxon>
        <taxon>Nitrospirales</taxon>
        <taxon>Nitrospiraceae</taxon>
        <taxon>Nitrospira</taxon>
    </lineage>
</organism>
<dbReference type="Proteomes" id="UP000593737">
    <property type="component" value="Chromosome"/>
</dbReference>
<feature type="region of interest" description="Disordered" evidence="1">
    <location>
        <begin position="56"/>
        <end position="78"/>
    </location>
</feature>